<comment type="function">
    <text evidence="10">Required for type IV pilus biogenesis and competence. Could function as a pore for exit of the pilus but also as a channel for entry of heme and antimicrobial agents and uptake of transforming DNA.</text>
</comment>
<dbReference type="Pfam" id="PF03958">
    <property type="entry name" value="Secretin_N"/>
    <property type="match status" value="1"/>
</dbReference>
<dbReference type="Proteomes" id="UP000768471">
    <property type="component" value="Unassembled WGS sequence"/>
</dbReference>
<comment type="subunit">
    <text evidence="11">Homododecamer. Tetramer of trimer.</text>
</comment>
<dbReference type="InterPro" id="IPR013355">
    <property type="entry name" value="Pilus_4_PilQ"/>
</dbReference>
<dbReference type="RefSeq" id="WP_197903518.1">
    <property type="nucleotide sequence ID" value="NZ_JACSGR010000006.1"/>
</dbReference>
<keyword evidence="6" id="KW-0653">Protein transport</keyword>
<dbReference type="PANTHER" id="PTHR30604">
    <property type="entry name" value="PROTEIN TRANSPORT PROTEIN HOFQ"/>
    <property type="match status" value="1"/>
</dbReference>
<evidence type="ECO:0000259" key="14">
    <source>
        <dbReference type="SMART" id="SM00965"/>
    </source>
</evidence>
<dbReference type="Gene3D" id="3.30.1370.130">
    <property type="match status" value="1"/>
</dbReference>
<evidence type="ECO:0000256" key="1">
    <source>
        <dbReference type="ARBA" id="ARBA00004442"/>
    </source>
</evidence>
<evidence type="ECO:0000313" key="16">
    <source>
        <dbReference type="Proteomes" id="UP000768471"/>
    </source>
</evidence>
<comment type="caution">
    <text evidence="15">The sequence shown here is derived from an EMBL/GenBank/DDBJ whole genome shotgun (WGS) entry which is preliminary data.</text>
</comment>
<sequence>MKLKKLHYLTALGMSLAMQGVLAGNITDINVSALPNNQKVVKIRFDRDMLKPSGFITTTPSRIALDFPNTGANLSQPVLQYNDSLLSQIAVAQDSSKTRVLLNLNRPGQYNAEIKGNEVWIYINEAGNSPATSVAATTPANQIQQETLAVTDSRPATTQSTPGSNTANVGVDFHKGSNNSGVIEINTAGYRGTPEIKQRGNNLVILMKNNQLPVAAQRNLDVTDFSTPVRTINLRRLGNDTEITIKTQGGWEYKTNQAAGRYSITVSPKTVVAEDGINRNRNRHFTGKRVSLDFQDVDVRTILQILAKESNMNIVASDSVSGKMTLSLKDVPWDQALDLVMQSRDLEARRNGNIINVAPAKEWQTIDLGRLETAKRIEELGPLESRTFQLKYKDVNEFRKILNISDSGSSGGSGNNNNSLLSSRGSAVIDPSTNTLIIKDNRNVIKEFERLIEQLDVPARQVMIEARIVEANDGFSRALGVRFGYDRTIGSTRFGSGLGGGSTTTGNVFNLAPNVNLPAASATSSLTIVRALSSGALGLELTAMQEQNRGKIISSPRVLTQDRKEATIKSGQEIPYQEASSSGATSTSFKEAVLGLTVTPQITPDGNVIMDIKLNKDSVDENCSVLGTPCISTKELNTRAMVEDGGTIILGGIYEENNSNAQYKVPLLGDIPVVGNLFRGTRRNETRNELLIFITPRIMGSEGNVLRY</sequence>
<reference evidence="15 16" key="1">
    <citation type="submission" date="2020-09" db="EMBL/GenBank/DDBJ databases">
        <title>Eikenella S3660 sp. nov., isolated from a throat swab.</title>
        <authorList>
            <person name="Buhl M."/>
        </authorList>
    </citation>
    <scope>NUCLEOTIDE SEQUENCE [LARGE SCALE GENOMIC DNA]</scope>
    <source>
        <strain evidence="15 16">S3360</strain>
    </source>
</reference>
<evidence type="ECO:0000256" key="10">
    <source>
        <dbReference type="ARBA" id="ARBA00024678"/>
    </source>
</evidence>
<comment type="similarity">
    <text evidence="2">Belongs to the bacterial secretin family. PilQ subfamily.</text>
</comment>
<dbReference type="Pfam" id="PF00263">
    <property type="entry name" value="Secretin"/>
    <property type="match status" value="1"/>
</dbReference>
<evidence type="ECO:0000256" key="13">
    <source>
        <dbReference type="SAM" id="SignalP"/>
    </source>
</evidence>
<dbReference type="Gene3D" id="3.30.1370.120">
    <property type="match status" value="1"/>
</dbReference>
<keyword evidence="4 12" id="KW-0813">Transport</keyword>
<protein>
    <recommendedName>
        <fullName evidence="3">Type IV pilus biogenesis and competence protein PilQ</fullName>
    </recommendedName>
</protein>
<feature type="domain" description="Secretin/TonB short N-terminal" evidence="14">
    <location>
        <begin position="312"/>
        <end position="360"/>
    </location>
</feature>
<evidence type="ECO:0000313" key="15">
    <source>
        <dbReference type="EMBL" id="MBH5329682.1"/>
    </source>
</evidence>
<evidence type="ECO:0000256" key="12">
    <source>
        <dbReference type="RuleBase" id="RU004004"/>
    </source>
</evidence>
<accession>A0ABS0NBP7</accession>
<dbReference type="InterPro" id="IPR021731">
    <property type="entry name" value="AMIN_dom"/>
</dbReference>
<evidence type="ECO:0000256" key="5">
    <source>
        <dbReference type="ARBA" id="ARBA00022729"/>
    </source>
</evidence>
<dbReference type="Gene3D" id="2.60.40.3500">
    <property type="match status" value="1"/>
</dbReference>
<dbReference type="InterPro" id="IPR038591">
    <property type="entry name" value="NolW-like_sf"/>
</dbReference>
<dbReference type="PANTHER" id="PTHR30604:SF1">
    <property type="entry name" value="DNA UTILIZATION PROTEIN HOFQ"/>
    <property type="match status" value="1"/>
</dbReference>
<keyword evidence="8" id="KW-0998">Cell outer membrane</keyword>
<organism evidence="15 16">
    <name type="scientific">Eikenella glucosivorans</name>
    <dbReference type="NCBI Taxonomy" id="2766967"/>
    <lineage>
        <taxon>Bacteria</taxon>
        <taxon>Pseudomonadati</taxon>
        <taxon>Pseudomonadota</taxon>
        <taxon>Betaproteobacteria</taxon>
        <taxon>Neisseriales</taxon>
        <taxon>Neisseriaceae</taxon>
        <taxon>Eikenella</taxon>
    </lineage>
</organism>
<comment type="subcellular location">
    <subcellularLocation>
        <location evidence="1 12">Cell outer membrane</location>
    </subcellularLocation>
</comment>
<keyword evidence="9" id="KW-0178">Competence</keyword>
<keyword evidence="16" id="KW-1185">Reference proteome</keyword>
<dbReference type="InterPro" id="IPR051808">
    <property type="entry name" value="Type_IV_pilus_biogenesis"/>
</dbReference>
<dbReference type="PRINTS" id="PR00811">
    <property type="entry name" value="BCTERIALGSPD"/>
</dbReference>
<evidence type="ECO:0000256" key="4">
    <source>
        <dbReference type="ARBA" id="ARBA00022448"/>
    </source>
</evidence>
<dbReference type="EMBL" id="JACSGR010000006">
    <property type="protein sequence ID" value="MBH5329682.1"/>
    <property type="molecule type" value="Genomic_DNA"/>
</dbReference>
<evidence type="ECO:0000256" key="8">
    <source>
        <dbReference type="ARBA" id="ARBA00023237"/>
    </source>
</evidence>
<dbReference type="NCBIfam" id="TIGR02515">
    <property type="entry name" value="IV_pilus_PilQ"/>
    <property type="match status" value="1"/>
</dbReference>
<dbReference type="Pfam" id="PF07660">
    <property type="entry name" value="STN"/>
    <property type="match status" value="1"/>
</dbReference>
<dbReference type="SMART" id="SM00965">
    <property type="entry name" value="STN"/>
    <property type="match status" value="1"/>
</dbReference>
<dbReference type="InterPro" id="IPR001775">
    <property type="entry name" value="GspD/PilQ"/>
</dbReference>
<dbReference type="InterPro" id="IPR004845">
    <property type="entry name" value="T2SS_GspD_CS"/>
</dbReference>
<dbReference type="InterPro" id="IPR011662">
    <property type="entry name" value="Secretin/TonB_short_N"/>
</dbReference>
<dbReference type="Pfam" id="PF11741">
    <property type="entry name" value="AMIN"/>
    <property type="match status" value="2"/>
</dbReference>
<dbReference type="Gene3D" id="2.60.40.3470">
    <property type="match status" value="1"/>
</dbReference>
<evidence type="ECO:0000256" key="3">
    <source>
        <dbReference type="ARBA" id="ARBA00014124"/>
    </source>
</evidence>
<feature type="signal peptide" evidence="13">
    <location>
        <begin position="1"/>
        <end position="23"/>
    </location>
</feature>
<keyword evidence="5 13" id="KW-0732">Signal</keyword>
<gene>
    <name evidence="15" type="primary">pilQ</name>
    <name evidence="15" type="ORF">H9Q10_08380</name>
</gene>
<evidence type="ECO:0000256" key="9">
    <source>
        <dbReference type="ARBA" id="ARBA00023287"/>
    </source>
</evidence>
<dbReference type="InterPro" id="IPR004846">
    <property type="entry name" value="T2SS/T3SS_dom"/>
</dbReference>
<keyword evidence="7" id="KW-0472">Membrane</keyword>
<evidence type="ECO:0000256" key="6">
    <source>
        <dbReference type="ARBA" id="ARBA00022927"/>
    </source>
</evidence>
<dbReference type="InterPro" id="IPR005644">
    <property type="entry name" value="NolW-like"/>
</dbReference>
<evidence type="ECO:0000256" key="7">
    <source>
        <dbReference type="ARBA" id="ARBA00023136"/>
    </source>
</evidence>
<evidence type="ECO:0000256" key="2">
    <source>
        <dbReference type="ARBA" id="ARBA00006304"/>
    </source>
</evidence>
<proteinExistence type="inferred from homology"/>
<dbReference type="PROSITE" id="PS00875">
    <property type="entry name" value="T2SP_D"/>
    <property type="match status" value="1"/>
</dbReference>
<name>A0ABS0NBP7_9NEIS</name>
<evidence type="ECO:0000256" key="11">
    <source>
        <dbReference type="ARBA" id="ARBA00025897"/>
    </source>
</evidence>
<feature type="chain" id="PRO_5045952748" description="Type IV pilus biogenesis and competence protein PilQ" evidence="13">
    <location>
        <begin position="24"/>
        <end position="708"/>
    </location>
</feature>